<name>A0A3Q3FFE2_9LABR</name>
<feature type="repeat" description="WD" evidence="5">
    <location>
        <begin position="156"/>
        <end position="197"/>
    </location>
</feature>
<dbReference type="Gene3D" id="2.130.10.10">
    <property type="entry name" value="YVTN repeat-like/Quinoprotein amine dehydrogenase"/>
    <property type="match status" value="1"/>
</dbReference>
<evidence type="ECO:0000259" key="7">
    <source>
        <dbReference type="PROSITE" id="PS50089"/>
    </source>
</evidence>
<dbReference type="GO" id="GO:0005769">
    <property type="term" value="C:early endosome"/>
    <property type="evidence" value="ECO:0007669"/>
    <property type="project" value="TreeGrafter"/>
</dbReference>
<keyword evidence="1" id="KW-0479">Metal-binding</keyword>
<dbReference type="SUPFAM" id="SSF50978">
    <property type="entry name" value="WD40 repeat-like"/>
    <property type="match status" value="1"/>
</dbReference>
<dbReference type="GO" id="GO:0030897">
    <property type="term" value="C:HOPS complex"/>
    <property type="evidence" value="ECO:0007669"/>
    <property type="project" value="TreeGrafter"/>
</dbReference>
<evidence type="ECO:0000256" key="4">
    <source>
        <dbReference type="PROSITE-ProRule" id="PRU00175"/>
    </source>
</evidence>
<dbReference type="AlphaFoldDB" id="A0A3Q3FFE2"/>
<feature type="domain" description="RING-type" evidence="7">
    <location>
        <begin position="273"/>
        <end position="328"/>
    </location>
</feature>
<evidence type="ECO:0000313" key="8">
    <source>
        <dbReference type="Ensembl" id="ENSLBEP00000018269.1"/>
    </source>
</evidence>
<dbReference type="PROSITE" id="PS50082">
    <property type="entry name" value="WD_REPEATS_2"/>
    <property type="match status" value="1"/>
</dbReference>
<reference evidence="8" key="2">
    <citation type="submission" date="2025-09" db="UniProtKB">
        <authorList>
            <consortium name="Ensembl"/>
        </authorList>
    </citation>
    <scope>IDENTIFICATION</scope>
</reference>
<dbReference type="InterPro" id="IPR001680">
    <property type="entry name" value="WD40_rpt"/>
</dbReference>
<protein>
    <submittedName>
        <fullName evidence="8">VPS8 subunit of CORVET complex</fullName>
    </submittedName>
</protein>
<dbReference type="InterPro" id="IPR036322">
    <property type="entry name" value="WD40_repeat_dom_sf"/>
</dbReference>
<dbReference type="Ensembl" id="ENSLBET00000019286.1">
    <property type="protein sequence ID" value="ENSLBEP00000018269.1"/>
    <property type="gene ID" value="ENSLBEG00000013713.1"/>
</dbReference>
<evidence type="ECO:0000256" key="2">
    <source>
        <dbReference type="ARBA" id="ARBA00022771"/>
    </source>
</evidence>
<dbReference type="GO" id="GO:0005770">
    <property type="term" value="C:late endosome"/>
    <property type="evidence" value="ECO:0007669"/>
    <property type="project" value="TreeGrafter"/>
</dbReference>
<dbReference type="InterPro" id="IPR001841">
    <property type="entry name" value="Znf_RING"/>
</dbReference>
<dbReference type="InterPro" id="IPR045111">
    <property type="entry name" value="Vps41/Vps8"/>
</dbReference>
<organism evidence="8 9">
    <name type="scientific">Labrus bergylta</name>
    <name type="common">ballan wrasse</name>
    <dbReference type="NCBI Taxonomy" id="56723"/>
    <lineage>
        <taxon>Eukaryota</taxon>
        <taxon>Metazoa</taxon>
        <taxon>Chordata</taxon>
        <taxon>Craniata</taxon>
        <taxon>Vertebrata</taxon>
        <taxon>Euteleostomi</taxon>
        <taxon>Actinopterygii</taxon>
        <taxon>Neopterygii</taxon>
        <taxon>Teleostei</taxon>
        <taxon>Neoteleostei</taxon>
        <taxon>Acanthomorphata</taxon>
        <taxon>Eupercaria</taxon>
        <taxon>Labriformes</taxon>
        <taxon>Labridae</taxon>
        <taxon>Labrus</taxon>
    </lineage>
</organism>
<reference evidence="8" key="1">
    <citation type="submission" date="2025-08" db="UniProtKB">
        <authorList>
            <consortium name="Ensembl"/>
        </authorList>
    </citation>
    <scope>IDENTIFICATION</scope>
</reference>
<evidence type="ECO:0000256" key="5">
    <source>
        <dbReference type="PROSITE-ProRule" id="PRU00221"/>
    </source>
</evidence>
<keyword evidence="2 4" id="KW-0863">Zinc-finger</keyword>
<sequence length="437" mass="47864">MSESPDAHSLLSASSQLNLMEVDTIDDKEFDIPQVDTPPTLESILNELEDEEEPFLLEDTSVLNTDNIDAYSCDTSSLASSDSGDPAHLKRKRRTQDFNAPVHGSVVRQSLLKGISAQIVSAATVSGVIAVGTSHGLALVFDNNQALRLCLGTKSTGAEFGAVSALSINHDCSRLLCGFAKGQIMMWDLANGKLLRTINDAHPPGTAILHDPVYGTGKLAEIQGLILSMLDTFNYEQTLLETTTSLLNQDLHWSLAHLHAAVTKGLHPRQDYCYICFQQYKRRQDSVEEIIVFSCGHLYHFQCLQQKDCEGAICASELQQSWSCYKCSSSQGGRGGPFAEPKRLPSTSLAQTCVTSVHHDAGSEAHRKKVFVEATLSLQQEQSWDQLSSLYRGPSRLSILSELSYYHSNEKTGLIIPGQPGAENFQLKLSPPPLLEE</sequence>
<dbReference type="InterPro" id="IPR056939">
    <property type="entry name" value="Znf_RING_Vps8"/>
</dbReference>
<dbReference type="GO" id="GO:0033263">
    <property type="term" value="C:CORVET complex"/>
    <property type="evidence" value="ECO:0007669"/>
    <property type="project" value="TreeGrafter"/>
</dbReference>
<feature type="compositionally biased region" description="Low complexity" evidence="6">
    <location>
        <begin position="75"/>
        <end position="86"/>
    </location>
</feature>
<dbReference type="SUPFAM" id="SSF57850">
    <property type="entry name" value="RING/U-box"/>
    <property type="match status" value="1"/>
</dbReference>
<dbReference type="PANTHER" id="PTHR12616:SF8">
    <property type="entry name" value="VACUOLAR PROTEIN SORTING-ASSOCIATED PROTEIN 8 HOMOLOG"/>
    <property type="match status" value="1"/>
</dbReference>
<dbReference type="InterPro" id="IPR015943">
    <property type="entry name" value="WD40/YVTN_repeat-like_dom_sf"/>
</dbReference>
<dbReference type="GO" id="GO:0006623">
    <property type="term" value="P:protein targeting to vacuole"/>
    <property type="evidence" value="ECO:0007669"/>
    <property type="project" value="InterPro"/>
</dbReference>
<dbReference type="Pfam" id="PF23410">
    <property type="entry name" value="Beta-prop_VPS8"/>
    <property type="match status" value="1"/>
</dbReference>
<dbReference type="SMART" id="SM00184">
    <property type="entry name" value="RING"/>
    <property type="match status" value="1"/>
</dbReference>
<dbReference type="CDD" id="cd16687">
    <property type="entry name" value="RING-H2_Vps8"/>
    <property type="match status" value="1"/>
</dbReference>
<keyword evidence="9" id="KW-1185">Reference proteome</keyword>
<dbReference type="Pfam" id="PF23412">
    <property type="entry name" value="zf_RING_Vps8"/>
    <property type="match status" value="1"/>
</dbReference>
<dbReference type="Proteomes" id="UP000261660">
    <property type="component" value="Unplaced"/>
</dbReference>
<dbReference type="PROSITE" id="PS50089">
    <property type="entry name" value="ZF_RING_2"/>
    <property type="match status" value="1"/>
</dbReference>
<dbReference type="GO" id="GO:0034058">
    <property type="term" value="P:endosomal vesicle fusion"/>
    <property type="evidence" value="ECO:0007669"/>
    <property type="project" value="TreeGrafter"/>
</dbReference>
<feature type="region of interest" description="Disordered" evidence="6">
    <location>
        <begin position="75"/>
        <end position="95"/>
    </location>
</feature>
<evidence type="ECO:0000256" key="3">
    <source>
        <dbReference type="ARBA" id="ARBA00022833"/>
    </source>
</evidence>
<evidence type="ECO:0000256" key="1">
    <source>
        <dbReference type="ARBA" id="ARBA00022723"/>
    </source>
</evidence>
<keyword evidence="3" id="KW-0862">Zinc</keyword>
<evidence type="ECO:0000256" key="6">
    <source>
        <dbReference type="SAM" id="MobiDB-lite"/>
    </source>
</evidence>
<dbReference type="GeneTree" id="ENSGT00390000010672"/>
<dbReference type="GO" id="GO:0008270">
    <property type="term" value="F:zinc ion binding"/>
    <property type="evidence" value="ECO:0007669"/>
    <property type="project" value="UniProtKB-KW"/>
</dbReference>
<dbReference type="PANTHER" id="PTHR12616">
    <property type="entry name" value="VACUOLAR PROTEIN SORTING VPS41"/>
    <property type="match status" value="1"/>
</dbReference>
<accession>A0A3Q3FFE2</accession>
<keyword evidence="5" id="KW-0853">WD repeat</keyword>
<proteinExistence type="predicted"/>
<evidence type="ECO:0000313" key="9">
    <source>
        <dbReference type="Proteomes" id="UP000261660"/>
    </source>
</evidence>